<dbReference type="InterPro" id="IPR014973">
    <property type="entry name" value="DUF1835"/>
</dbReference>
<protein>
    <recommendedName>
        <fullName evidence="5">DUF1835 domain-containing protein</fullName>
    </recommendedName>
</protein>
<dbReference type="RefSeq" id="WP_209879825.1">
    <property type="nucleotide sequence ID" value="NZ_JAGGLV010000042.1"/>
</dbReference>
<reference evidence="3 4" key="1">
    <citation type="submission" date="2021-03" db="EMBL/GenBank/DDBJ databases">
        <title>Genomic Encyclopedia of Type Strains, Phase IV (KMG-IV): sequencing the most valuable type-strain genomes for metagenomic binning, comparative biology and taxonomic classification.</title>
        <authorList>
            <person name="Goeker M."/>
        </authorList>
    </citation>
    <scope>NUCLEOTIDE SEQUENCE [LARGE SCALE GENOMIC DNA]</scope>
    <source>
        <strain evidence="3 4">DSM 101953</strain>
    </source>
</reference>
<dbReference type="InterPro" id="IPR022123">
    <property type="entry name" value="DUF3658"/>
</dbReference>
<name>A0ABS4P217_9BACL</name>
<comment type="caution">
    <text evidence="3">The sequence shown here is derived from an EMBL/GenBank/DDBJ whole genome shotgun (WGS) entry which is preliminary data.</text>
</comment>
<accession>A0ABS4P217</accession>
<gene>
    <name evidence="3" type="ORF">J2Z70_006566</name>
</gene>
<evidence type="ECO:0000259" key="2">
    <source>
        <dbReference type="Pfam" id="PF12395"/>
    </source>
</evidence>
<sequence>MDTHIHILCGDSFGGSVKQVLKEFGWTDTHKLIILRENYAIGPLEQLDTPVGRKLRSDWFRQNITENYNVSYDCEEEYTELLDNLEQIPEQAKIIIWTSGNACEQTGLRLIAHLLGNRPNEIIVRDACAICEELFNRPDAYINYYHSCEIPSDKLREALLRINDGSSLTAVDIARLSQEWKEITRQSGVLRIWHEDTVLEVPADYYDSYLLEKLDSLQPPPGDDGFLKSARLVGEAIGYCDQYFGDAYFEHRVRELIYSGVLEIKGVPTAMRFYSIRRRKG</sequence>
<proteinExistence type="predicted"/>
<feature type="domain" description="DUF1835" evidence="1">
    <location>
        <begin position="5"/>
        <end position="123"/>
    </location>
</feature>
<evidence type="ECO:0000259" key="1">
    <source>
        <dbReference type="Pfam" id="PF08874"/>
    </source>
</evidence>
<organism evidence="3 4">
    <name type="scientific">Paenibacillus silagei</name>
    <dbReference type="NCBI Taxonomy" id="1670801"/>
    <lineage>
        <taxon>Bacteria</taxon>
        <taxon>Bacillati</taxon>
        <taxon>Bacillota</taxon>
        <taxon>Bacilli</taxon>
        <taxon>Bacillales</taxon>
        <taxon>Paenibacillaceae</taxon>
        <taxon>Paenibacillus</taxon>
    </lineage>
</organism>
<evidence type="ECO:0000313" key="4">
    <source>
        <dbReference type="Proteomes" id="UP000773462"/>
    </source>
</evidence>
<evidence type="ECO:0008006" key="5">
    <source>
        <dbReference type="Google" id="ProtNLM"/>
    </source>
</evidence>
<dbReference type="Pfam" id="PF12395">
    <property type="entry name" value="DUF3658"/>
    <property type="match status" value="1"/>
</dbReference>
<dbReference type="Pfam" id="PF08874">
    <property type="entry name" value="DUF1835"/>
    <property type="match status" value="1"/>
</dbReference>
<evidence type="ECO:0000313" key="3">
    <source>
        <dbReference type="EMBL" id="MBP2116336.1"/>
    </source>
</evidence>
<dbReference type="EMBL" id="JAGGLV010000042">
    <property type="protein sequence ID" value="MBP2116336.1"/>
    <property type="molecule type" value="Genomic_DNA"/>
</dbReference>
<keyword evidence="4" id="KW-1185">Reference proteome</keyword>
<dbReference type="Proteomes" id="UP000773462">
    <property type="component" value="Unassembled WGS sequence"/>
</dbReference>
<feature type="domain" description="DUF3658" evidence="2">
    <location>
        <begin position="164"/>
        <end position="274"/>
    </location>
</feature>